<dbReference type="SUPFAM" id="SSF56059">
    <property type="entry name" value="Glutathione synthetase ATP-binding domain-like"/>
    <property type="match status" value="1"/>
</dbReference>
<dbReference type="Gene3D" id="3.30.470.20">
    <property type="entry name" value="ATP-grasp fold, B domain"/>
    <property type="match status" value="2"/>
</dbReference>
<keyword evidence="1" id="KW-0436">Ligase</keyword>
<dbReference type="GO" id="GO:0009432">
    <property type="term" value="P:SOS response"/>
    <property type="evidence" value="ECO:0007669"/>
    <property type="project" value="TreeGrafter"/>
</dbReference>
<dbReference type="PANTHER" id="PTHR21621">
    <property type="entry name" value="RIBOSOMAL PROTEIN S6 MODIFICATION PROTEIN"/>
    <property type="match status" value="1"/>
</dbReference>
<evidence type="ECO:0000313" key="6">
    <source>
        <dbReference type="Proteomes" id="UP000480312"/>
    </source>
</evidence>
<dbReference type="OrthoDB" id="9803907at2"/>
<dbReference type="Pfam" id="PF07478">
    <property type="entry name" value="Dala_Dala_lig_C"/>
    <property type="match status" value="1"/>
</dbReference>
<dbReference type="PANTHER" id="PTHR21621:SF0">
    <property type="entry name" value="BETA-CITRYLGLUTAMATE SYNTHASE B-RELATED"/>
    <property type="match status" value="1"/>
</dbReference>
<evidence type="ECO:0000256" key="1">
    <source>
        <dbReference type="ARBA" id="ARBA00022598"/>
    </source>
</evidence>
<dbReference type="GO" id="GO:0005524">
    <property type="term" value="F:ATP binding"/>
    <property type="evidence" value="ECO:0007669"/>
    <property type="project" value="UniProtKB-UniRule"/>
</dbReference>
<accession>A0A7C9KV68</accession>
<dbReference type="InterPro" id="IPR011761">
    <property type="entry name" value="ATP-grasp"/>
</dbReference>
<reference evidence="5 6" key="1">
    <citation type="submission" date="2020-01" db="EMBL/GenBank/DDBJ databases">
        <title>Whole genome sequencing of Halomonas alkaliphila strain LS44.</title>
        <authorList>
            <person name="Kumar S."/>
            <person name="Paul D."/>
            <person name="Shouche Y."/>
            <person name="Suryavanshi M.V."/>
        </authorList>
    </citation>
    <scope>NUCLEOTIDE SEQUENCE [LARGE SCALE GENOMIC DNA]</scope>
    <source>
        <strain evidence="5 6">LS44</strain>
    </source>
</reference>
<feature type="domain" description="ATP-grasp" evidence="4">
    <location>
        <begin position="257"/>
        <end position="517"/>
    </location>
</feature>
<proteinExistence type="predicted"/>
<sequence length="759" mass="82848">MSQKPPNPTPASTKSLCNIRLDLSDLRATLGARGRLVEPTITCKVKITGNMVRAEVLHTRLRRLVPTLWPSQPIMEAPAEVWPQHFIAANAPVTLAQESSGNETKHDAIWALGEWLVALTVALQRTAYESTYQGQVLAVEKNTVLIALPWMRLRTAKDALRWAAQHLIAWSASGQPADAEPWHDDFKRWLNNAQRGGNNIITQGFIMAARQRQLPVTRLSPDAFQLGWGSAQMHWEGSCFQDSMVAGRMANFKHLSTQRLEQVGIPVPSTYVVTTQEAAEQSAETLGYPVVVKPLNNDRGEGVFSNLYSSAELVSAFKKATEFSQNIIVQRHVQGEDYRLLVVNGKCMVVTRRDPAALIGDGEHTIKELVDIANQDPRRGDSSRSYLIKLALDDISLDVLAQQGFEVDAIPASGEKVLLRQIANFSTGGTVEDVTERVHPDNALLAVRAARAIGLSIAGVDLLISDIERSWREVDGHIIEVNGGPGLRLHWLGNPTRDLNGEILDQSLGKHQLRIPTAAVLGVTHDGWENPAARICRMLHHLFVANDGCPGTTTSQGVFINSEQISAKSAIASGKVPAALCDATVDTAFFELWPRLLDKYGHFCDRYDVLALYEMDALLSNDVTDCLARAGHSAVINADSEDVLALCKYVPAGCQSVLVSMAADNPALVAHRAKGGEGLTIALHQGGRWIVACQGSHEKPLLSVNVLGYLSDALGETGLREAMFALAIAHAHGMRWENLIMPMVSFPLEAALTHQHKAQ</sequence>
<dbReference type="AlphaFoldDB" id="A0A7C9KV68"/>
<dbReference type="GO" id="GO:0005737">
    <property type="term" value="C:cytoplasm"/>
    <property type="evidence" value="ECO:0007669"/>
    <property type="project" value="TreeGrafter"/>
</dbReference>
<dbReference type="GO" id="GO:0008716">
    <property type="term" value="F:D-alanine-D-alanine ligase activity"/>
    <property type="evidence" value="ECO:0007669"/>
    <property type="project" value="InterPro"/>
</dbReference>
<dbReference type="Proteomes" id="UP000480312">
    <property type="component" value="Unassembled WGS sequence"/>
</dbReference>
<evidence type="ECO:0000256" key="2">
    <source>
        <dbReference type="ARBA" id="ARBA00023211"/>
    </source>
</evidence>
<evidence type="ECO:0000256" key="3">
    <source>
        <dbReference type="PROSITE-ProRule" id="PRU00409"/>
    </source>
</evidence>
<protein>
    <recommendedName>
        <fullName evidence="4">ATP-grasp domain-containing protein</fullName>
    </recommendedName>
</protein>
<evidence type="ECO:0000259" key="4">
    <source>
        <dbReference type="PROSITE" id="PS50975"/>
    </source>
</evidence>
<dbReference type="EMBL" id="JAAEHK010000005">
    <property type="protein sequence ID" value="NDL69917.1"/>
    <property type="molecule type" value="Genomic_DNA"/>
</dbReference>
<dbReference type="GO" id="GO:0018169">
    <property type="term" value="F:ribosomal S6-glutamic acid ligase activity"/>
    <property type="evidence" value="ECO:0007669"/>
    <property type="project" value="TreeGrafter"/>
</dbReference>
<comment type="caution">
    <text evidence="5">The sequence shown here is derived from an EMBL/GenBank/DDBJ whole genome shotgun (WGS) entry which is preliminary data.</text>
</comment>
<dbReference type="PROSITE" id="PS50975">
    <property type="entry name" value="ATP_GRASP"/>
    <property type="match status" value="1"/>
</dbReference>
<keyword evidence="3" id="KW-0067">ATP-binding</keyword>
<dbReference type="GO" id="GO:0046872">
    <property type="term" value="F:metal ion binding"/>
    <property type="evidence" value="ECO:0007669"/>
    <property type="project" value="InterPro"/>
</dbReference>
<keyword evidence="3" id="KW-0547">Nucleotide-binding</keyword>
<dbReference type="InterPro" id="IPR011095">
    <property type="entry name" value="Dala_Dala_lig_C"/>
</dbReference>
<keyword evidence="2" id="KW-0464">Manganese</keyword>
<gene>
    <name evidence="5" type="ORF">GPL32_05260</name>
</gene>
<evidence type="ECO:0000313" key="5">
    <source>
        <dbReference type="EMBL" id="NDL69917.1"/>
    </source>
</evidence>
<name>A0A7C9KV68_9GAMM</name>
<organism evidence="5 6">
    <name type="scientific">Vreelandella alkaliphila</name>
    <dbReference type="NCBI Taxonomy" id="272774"/>
    <lineage>
        <taxon>Bacteria</taxon>
        <taxon>Pseudomonadati</taxon>
        <taxon>Pseudomonadota</taxon>
        <taxon>Gammaproteobacteria</taxon>
        <taxon>Oceanospirillales</taxon>
        <taxon>Halomonadaceae</taxon>
        <taxon>Vreelandella</taxon>
    </lineage>
</organism>
<dbReference type="RefSeq" id="WP_162217849.1">
    <property type="nucleotide sequence ID" value="NZ_JAAEHK010000005.1"/>
</dbReference>